<evidence type="ECO:0000313" key="3">
    <source>
        <dbReference type="Proteomes" id="UP000758155"/>
    </source>
</evidence>
<dbReference type="PANTHER" id="PTHR28139">
    <property type="entry name" value="UPF0768 PROTEIN YBL029C-A"/>
    <property type="match status" value="1"/>
</dbReference>
<sequence>MFFFFTCGTHTFNSQLKGAEHITVQCQNCGNFSGRVMKRWEWFTFCFVPIIPFSLKPYKEVGCHICNFWQDIKYRPDVQQQMQGGGGQPAVMMHGGNGHAKQACLRESAILGHTNASSPNTSQSQPATTSLLLHKKHYFAIVIKDMPVDQALTFLEAAAVAVPAVGLVYAGWHAWNVDADYYAEQERQRAEREGMDSEGTRVQGTEQNDQNHQGQ</sequence>
<gene>
    <name evidence="2" type="ORF">E8E12_008973</name>
</gene>
<dbReference type="EMBL" id="SWKV01000019">
    <property type="protein sequence ID" value="KAF3041757.1"/>
    <property type="molecule type" value="Genomic_DNA"/>
</dbReference>
<dbReference type="AlphaFoldDB" id="A0A9P4WU98"/>
<evidence type="ECO:0008006" key="4">
    <source>
        <dbReference type="Google" id="ProtNLM"/>
    </source>
</evidence>
<feature type="compositionally biased region" description="Polar residues" evidence="1">
    <location>
        <begin position="200"/>
        <end position="215"/>
    </location>
</feature>
<keyword evidence="3" id="KW-1185">Reference proteome</keyword>
<feature type="compositionally biased region" description="Basic and acidic residues" evidence="1">
    <location>
        <begin position="188"/>
        <end position="199"/>
    </location>
</feature>
<dbReference type="OrthoDB" id="5545479at2759"/>
<reference evidence="2" key="1">
    <citation type="submission" date="2019-04" db="EMBL/GenBank/DDBJ databases">
        <title>Sequencing of skin fungus with MAO and IRED activity.</title>
        <authorList>
            <person name="Marsaioli A.J."/>
            <person name="Bonatto J.M.C."/>
            <person name="Reis Junior O."/>
        </authorList>
    </citation>
    <scope>NUCLEOTIDE SEQUENCE</scope>
    <source>
        <strain evidence="2">28M1</strain>
    </source>
</reference>
<accession>A0A9P4WU98</accession>
<dbReference type="PANTHER" id="PTHR28139:SF1">
    <property type="entry name" value="UPF0768 PROTEIN YBL029C-A"/>
    <property type="match status" value="1"/>
</dbReference>
<name>A0A9P4WU98_9PLEO</name>
<protein>
    <recommendedName>
        <fullName evidence="4">Zinc-ribbon 15 domain-containing protein</fullName>
    </recommendedName>
</protein>
<proteinExistence type="predicted"/>
<evidence type="ECO:0000313" key="2">
    <source>
        <dbReference type="EMBL" id="KAF3041757.1"/>
    </source>
</evidence>
<evidence type="ECO:0000256" key="1">
    <source>
        <dbReference type="SAM" id="MobiDB-lite"/>
    </source>
</evidence>
<dbReference type="Proteomes" id="UP000758155">
    <property type="component" value="Unassembled WGS sequence"/>
</dbReference>
<comment type="caution">
    <text evidence="2">The sequence shown here is derived from an EMBL/GenBank/DDBJ whole genome shotgun (WGS) entry which is preliminary data.</text>
</comment>
<organism evidence="2 3">
    <name type="scientific">Didymella heteroderae</name>
    <dbReference type="NCBI Taxonomy" id="1769908"/>
    <lineage>
        <taxon>Eukaryota</taxon>
        <taxon>Fungi</taxon>
        <taxon>Dikarya</taxon>
        <taxon>Ascomycota</taxon>
        <taxon>Pezizomycotina</taxon>
        <taxon>Dothideomycetes</taxon>
        <taxon>Pleosporomycetidae</taxon>
        <taxon>Pleosporales</taxon>
        <taxon>Pleosporineae</taxon>
        <taxon>Didymellaceae</taxon>
        <taxon>Didymella</taxon>
    </lineage>
</organism>
<feature type="region of interest" description="Disordered" evidence="1">
    <location>
        <begin position="188"/>
        <end position="215"/>
    </location>
</feature>